<dbReference type="EMBL" id="QRKB01000059">
    <property type="protein sequence ID" value="RHH76060.1"/>
    <property type="molecule type" value="Genomic_DNA"/>
</dbReference>
<protein>
    <submittedName>
        <fullName evidence="2">Uncharacterized protein</fullName>
    </submittedName>
</protein>
<feature type="transmembrane region" description="Helical" evidence="1">
    <location>
        <begin position="34"/>
        <end position="51"/>
    </location>
</feature>
<name>A0A3R6EB84_9BACT</name>
<comment type="caution">
    <text evidence="2">The sequence shown here is derived from an EMBL/GenBank/DDBJ whole genome shotgun (WGS) entry which is preliminary data.</text>
</comment>
<evidence type="ECO:0000256" key="1">
    <source>
        <dbReference type="SAM" id="Phobius"/>
    </source>
</evidence>
<accession>A0A3R6EB84</accession>
<reference evidence="2 3" key="1">
    <citation type="submission" date="2018-08" db="EMBL/GenBank/DDBJ databases">
        <title>A genome reference for cultivated species of the human gut microbiota.</title>
        <authorList>
            <person name="Zou Y."/>
            <person name="Xue W."/>
            <person name="Luo G."/>
        </authorList>
    </citation>
    <scope>NUCLEOTIDE SEQUENCE [LARGE SCALE GENOMIC DNA]</scope>
    <source>
        <strain evidence="2 3">AM16-54</strain>
    </source>
</reference>
<evidence type="ECO:0000313" key="2">
    <source>
        <dbReference type="EMBL" id="RHH76060.1"/>
    </source>
</evidence>
<dbReference type="Proteomes" id="UP000284548">
    <property type="component" value="Unassembled WGS sequence"/>
</dbReference>
<evidence type="ECO:0000313" key="3">
    <source>
        <dbReference type="Proteomes" id="UP000284548"/>
    </source>
</evidence>
<gene>
    <name evidence="2" type="ORF">DW192_14730</name>
</gene>
<keyword evidence="1" id="KW-0472">Membrane</keyword>
<proteinExistence type="predicted"/>
<keyword evidence="1" id="KW-1133">Transmembrane helix</keyword>
<keyword evidence="1" id="KW-0812">Transmembrane</keyword>
<organism evidence="2 3">
    <name type="scientific">Segatella copri</name>
    <dbReference type="NCBI Taxonomy" id="165179"/>
    <lineage>
        <taxon>Bacteria</taxon>
        <taxon>Pseudomonadati</taxon>
        <taxon>Bacteroidota</taxon>
        <taxon>Bacteroidia</taxon>
        <taxon>Bacteroidales</taxon>
        <taxon>Prevotellaceae</taxon>
        <taxon>Segatella</taxon>
    </lineage>
</organism>
<dbReference type="AlphaFoldDB" id="A0A3R6EB84"/>
<sequence>MIISLIANIHHYGVKWGDSIHNLIKINSLSFTDFRGYLLIICKFLVIFLVVSRKKRIFAAEVLNIEGIDYEKYE</sequence>